<reference evidence="1" key="1">
    <citation type="submission" date="2021-06" db="EMBL/GenBank/DDBJ databases">
        <title>Parelaphostrongylus tenuis whole genome reference sequence.</title>
        <authorList>
            <person name="Garwood T.J."/>
            <person name="Larsen P.A."/>
            <person name="Fountain-Jones N.M."/>
            <person name="Garbe J.R."/>
            <person name="Macchietto M.G."/>
            <person name="Kania S.A."/>
            <person name="Gerhold R.W."/>
            <person name="Richards J.E."/>
            <person name="Wolf T.M."/>
        </authorList>
    </citation>
    <scope>NUCLEOTIDE SEQUENCE</scope>
    <source>
        <strain evidence="1">MNPRO001-30</strain>
        <tissue evidence="1">Meninges</tissue>
    </source>
</reference>
<protein>
    <submittedName>
        <fullName evidence="1">Uncharacterized protein</fullName>
    </submittedName>
</protein>
<keyword evidence="2" id="KW-1185">Reference proteome</keyword>
<dbReference type="Proteomes" id="UP001196413">
    <property type="component" value="Unassembled WGS sequence"/>
</dbReference>
<dbReference type="AlphaFoldDB" id="A0AAD5N5L4"/>
<dbReference type="EMBL" id="JAHQIW010003901">
    <property type="protein sequence ID" value="KAJ1360529.1"/>
    <property type="molecule type" value="Genomic_DNA"/>
</dbReference>
<name>A0AAD5N5L4_PARTN</name>
<comment type="caution">
    <text evidence="1">The sequence shown here is derived from an EMBL/GenBank/DDBJ whole genome shotgun (WGS) entry which is preliminary data.</text>
</comment>
<evidence type="ECO:0000313" key="1">
    <source>
        <dbReference type="EMBL" id="KAJ1360529.1"/>
    </source>
</evidence>
<evidence type="ECO:0000313" key="2">
    <source>
        <dbReference type="Proteomes" id="UP001196413"/>
    </source>
</evidence>
<organism evidence="1 2">
    <name type="scientific">Parelaphostrongylus tenuis</name>
    <name type="common">Meningeal worm</name>
    <dbReference type="NCBI Taxonomy" id="148309"/>
    <lineage>
        <taxon>Eukaryota</taxon>
        <taxon>Metazoa</taxon>
        <taxon>Ecdysozoa</taxon>
        <taxon>Nematoda</taxon>
        <taxon>Chromadorea</taxon>
        <taxon>Rhabditida</taxon>
        <taxon>Rhabditina</taxon>
        <taxon>Rhabditomorpha</taxon>
        <taxon>Strongyloidea</taxon>
        <taxon>Metastrongylidae</taxon>
        <taxon>Parelaphostrongylus</taxon>
    </lineage>
</organism>
<gene>
    <name evidence="1" type="ORF">KIN20_019523</name>
</gene>
<sequence length="59" mass="6510">MITLDAVTKQLQLHESDISAGQLNFYTMGIIATKEDMPEVEKIAKNPIMCDMQSPGIQA</sequence>
<proteinExistence type="predicted"/>
<accession>A0AAD5N5L4</accession>